<proteinExistence type="predicted"/>
<evidence type="ECO:0000256" key="1">
    <source>
        <dbReference type="SAM" id="MobiDB-lite"/>
    </source>
</evidence>
<accession>A0A2G8RG35</accession>
<feature type="region of interest" description="Disordered" evidence="1">
    <location>
        <begin position="139"/>
        <end position="166"/>
    </location>
</feature>
<evidence type="ECO:0000313" key="3">
    <source>
        <dbReference type="Proteomes" id="UP000231259"/>
    </source>
</evidence>
<sequence length="347" mass="37276">MTGALDDLRQTLAEDSQILKAKMHALDVLAYCLQSLTTAGFSPDLTDEDGLLVLSVDPDVITLPGLVQVSCGVDFSAEAGGGSQQFTVIVPEGLFPPKPIVTPSAPDGIYPPPPPPDVPTEDDVGTIKVSEPVAPEVETVAPEPAPVAPKPVAAKPAPVARKPKVKTGEWTKEEEAFALRLSWRGTPPAEIAEQLNRDRKSVANKLFRLKKSNPQRSKADPDRVSDSIAQAIATRTPLTVRWPGDAPSPTTTNLPIEDDLSIQMGATERAVRHHLRAIGNAAPWTKSADLQLVEMLLRGDGLDAAVAALKVTREAGKNRWNDLCPAKTIKAQEDLVMVLRKRFSEPD</sequence>
<dbReference type="AlphaFoldDB" id="A0A2G8RG35"/>
<comment type="caution">
    <text evidence="2">The sequence shown here is derived from an EMBL/GenBank/DDBJ whole genome shotgun (WGS) entry which is preliminary data.</text>
</comment>
<dbReference type="OrthoDB" id="7691598at2"/>
<evidence type="ECO:0008006" key="4">
    <source>
        <dbReference type="Google" id="ProtNLM"/>
    </source>
</evidence>
<organism evidence="2 3">
    <name type="scientific">Puniceibacterium antarcticum</name>
    <dbReference type="NCBI Taxonomy" id="1206336"/>
    <lineage>
        <taxon>Bacteria</taxon>
        <taxon>Pseudomonadati</taxon>
        <taxon>Pseudomonadota</taxon>
        <taxon>Alphaproteobacteria</taxon>
        <taxon>Rhodobacterales</taxon>
        <taxon>Paracoccaceae</taxon>
        <taxon>Puniceibacterium</taxon>
    </lineage>
</organism>
<feature type="compositionally biased region" description="Low complexity" evidence="1">
    <location>
        <begin position="150"/>
        <end position="160"/>
    </location>
</feature>
<dbReference type="EMBL" id="AWWI01000060">
    <property type="protein sequence ID" value="PIL20527.1"/>
    <property type="molecule type" value="Genomic_DNA"/>
</dbReference>
<reference evidence="2 3" key="1">
    <citation type="submission" date="2013-09" db="EMBL/GenBank/DDBJ databases">
        <title>Genome sequencing of Phaeobacter antarcticus sp. nov. SM1211.</title>
        <authorList>
            <person name="Zhang X.-Y."/>
            <person name="Liu C."/>
            <person name="Chen X.-L."/>
            <person name="Xie B.-B."/>
            <person name="Qin Q.-L."/>
            <person name="Rong J.-C."/>
            <person name="Zhang Y.-Z."/>
        </authorList>
    </citation>
    <scope>NUCLEOTIDE SEQUENCE [LARGE SCALE GENOMIC DNA]</scope>
    <source>
        <strain evidence="2 3">SM1211</strain>
    </source>
</reference>
<gene>
    <name evidence="2" type="ORF">P775_08335</name>
</gene>
<protein>
    <recommendedName>
        <fullName evidence="4">Myb-like domain-containing protein</fullName>
    </recommendedName>
</protein>
<dbReference type="Proteomes" id="UP000231259">
    <property type="component" value="Unassembled WGS sequence"/>
</dbReference>
<evidence type="ECO:0000313" key="2">
    <source>
        <dbReference type="EMBL" id="PIL20527.1"/>
    </source>
</evidence>
<dbReference type="RefSeq" id="WP_099910475.1">
    <property type="nucleotide sequence ID" value="NZ_AWWI01000060.1"/>
</dbReference>
<name>A0A2G8RG35_9RHOB</name>
<keyword evidence="3" id="KW-1185">Reference proteome</keyword>